<dbReference type="Proteomes" id="UP000823775">
    <property type="component" value="Unassembled WGS sequence"/>
</dbReference>
<keyword evidence="2" id="KW-1185">Reference proteome</keyword>
<reference evidence="1 2" key="1">
    <citation type="journal article" date="2021" name="BMC Genomics">
        <title>Datura genome reveals duplications of psychoactive alkaloid biosynthetic genes and high mutation rate following tissue culture.</title>
        <authorList>
            <person name="Rajewski A."/>
            <person name="Carter-House D."/>
            <person name="Stajich J."/>
            <person name="Litt A."/>
        </authorList>
    </citation>
    <scope>NUCLEOTIDE SEQUENCE [LARGE SCALE GENOMIC DNA]</scope>
    <source>
        <strain evidence="1">AR-01</strain>
    </source>
</reference>
<evidence type="ECO:0000313" key="2">
    <source>
        <dbReference type="Proteomes" id="UP000823775"/>
    </source>
</evidence>
<dbReference type="EMBL" id="JACEIK010001318">
    <property type="protein sequence ID" value="MCD7468291.1"/>
    <property type="molecule type" value="Genomic_DNA"/>
</dbReference>
<evidence type="ECO:0000313" key="1">
    <source>
        <dbReference type="EMBL" id="MCD7468291.1"/>
    </source>
</evidence>
<comment type="caution">
    <text evidence="1">The sequence shown here is derived from an EMBL/GenBank/DDBJ whole genome shotgun (WGS) entry which is preliminary data.</text>
</comment>
<feature type="non-terminal residue" evidence="1">
    <location>
        <position position="77"/>
    </location>
</feature>
<sequence length="77" mass="9073">QKVEPHGLTRFNTQKEAKYAPENWIDEGHMAFEFPAIWDKIRELGVDYIFNELERCNLTLVSEFYANRDTSFGESTK</sequence>
<proteinExistence type="predicted"/>
<name>A0ABS8TBB5_DATST</name>
<accession>A0ABS8TBB5</accession>
<feature type="non-terminal residue" evidence="1">
    <location>
        <position position="1"/>
    </location>
</feature>
<gene>
    <name evidence="1" type="ORF">HAX54_006336</name>
</gene>
<protein>
    <submittedName>
        <fullName evidence="1">Uncharacterized protein</fullName>
    </submittedName>
</protein>
<organism evidence="1 2">
    <name type="scientific">Datura stramonium</name>
    <name type="common">Jimsonweed</name>
    <name type="synonym">Common thornapple</name>
    <dbReference type="NCBI Taxonomy" id="4076"/>
    <lineage>
        <taxon>Eukaryota</taxon>
        <taxon>Viridiplantae</taxon>
        <taxon>Streptophyta</taxon>
        <taxon>Embryophyta</taxon>
        <taxon>Tracheophyta</taxon>
        <taxon>Spermatophyta</taxon>
        <taxon>Magnoliopsida</taxon>
        <taxon>eudicotyledons</taxon>
        <taxon>Gunneridae</taxon>
        <taxon>Pentapetalae</taxon>
        <taxon>asterids</taxon>
        <taxon>lamiids</taxon>
        <taxon>Solanales</taxon>
        <taxon>Solanaceae</taxon>
        <taxon>Solanoideae</taxon>
        <taxon>Datureae</taxon>
        <taxon>Datura</taxon>
    </lineage>
</organism>